<keyword evidence="2" id="KW-0472">Membrane</keyword>
<sequence>MRFLFIFLFSLLSLSSFAQLGGMGGGSDRIKGKAKFIPLPYVDYGVQSGATIGAIPVLMFNPSEKDTLSPSSSVGVFSMYSESRTWMVMAFGQFYLNEDKWRISTVAGVGDFNFQTFVGSKINRWYRYNAVLDYADLQVSRKVFKDIYAGMGYTYTRFNTTFSSDIPQNTSTIHGLTLEVSIDKRSNVSYPRSGYLIKTNFVTHPAFLGNTQKSNQLTLEYNHYFPVRRNKDVFATRLFTGMSVGDVNFNHQFVVGETDIRGYSYGRFRGNSIIALQAEYRCNFTERWGMVGFAGVATVFGANNKADDGRLLPGGGVGFRYTYLKDTNSKVGFDIAQGDGDWGFYFRLSEAF</sequence>
<evidence type="ECO:0000256" key="3">
    <source>
        <dbReference type="SAM" id="SignalP"/>
    </source>
</evidence>
<keyword evidence="6" id="KW-1185">Reference proteome</keyword>
<feature type="domain" description="Bacterial surface antigen (D15)" evidence="4">
    <location>
        <begin position="68"/>
        <end position="310"/>
    </location>
</feature>
<evidence type="ECO:0000259" key="4">
    <source>
        <dbReference type="Pfam" id="PF01103"/>
    </source>
</evidence>
<evidence type="ECO:0000313" key="6">
    <source>
        <dbReference type="Proteomes" id="UP000576082"/>
    </source>
</evidence>
<feature type="signal peptide" evidence="3">
    <location>
        <begin position="1"/>
        <end position="18"/>
    </location>
</feature>
<dbReference type="Proteomes" id="UP000576082">
    <property type="component" value="Unassembled WGS sequence"/>
</dbReference>
<evidence type="ECO:0000256" key="2">
    <source>
        <dbReference type="ARBA" id="ARBA00023136"/>
    </source>
</evidence>
<dbReference type="AlphaFoldDB" id="A0A7X9XB26"/>
<feature type="chain" id="PRO_5031067949" evidence="3">
    <location>
        <begin position="19"/>
        <end position="352"/>
    </location>
</feature>
<dbReference type="Gene3D" id="2.40.160.50">
    <property type="entry name" value="membrane protein fhac: a member of the omp85/tpsb transporter family"/>
    <property type="match status" value="1"/>
</dbReference>
<accession>A0A7X9XB26</accession>
<dbReference type="RefSeq" id="WP_169658529.1">
    <property type="nucleotide sequence ID" value="NZ_JABANE010000060.1"/>
</dbReference>
<evidence type="ECO:0000313" key="5">
    <source>
        <dbReference type="EMBL" id="NME70287.1"/>
    </source>
</evidence>
<comment type="subcellular location">
    <subcellularLocation>
        <location evidence="1">Membrane</location>
    </subcellularLocation>
</comment>
<protein>
    <submittedName>
        <fullName evidence="5">BamA/TamA family outer membrane protein</fullName>
    </submittedName>
</protein>
<comment type="caution">
    <text evidence="5">The sequence shown here is derived from an EMBL/GenBank/DDBJ whole genome shotgun (WGS) entry which is preliminary data.</text>
</comment>
<organism evidence="5 6">
    <name type="scientific">Flammeovirga aprica JL-4</name>
    <dbReference type="NCBI Taxonomy" id="694437"/>
    <lineage>
        <taxon>Bacteria</taxon>
        <taxon>Pseudomonadati</taxon>
        <taxon>Bacteroidota</taxon>
        <taxon>Cytophagia</taxon>
        <taxon>Cytophagales</taxon>
        <taxon>Flammeovirgaceae</taxon>
        <taxon>Flammeovirga</taxon>
    </lineage>
</organism>
<evidence type="ECO:0000256" key="1">
    <source>
        <dbReference type="ARBA" id="ARBA00004370"/>
    </source>
</evidence>
<dbReference type="GO" id="GO:0019867">
    <property type="term" value="C:outer membrane"/>
    <property type="evidence" value="ECO:0007669"/>
    <property type="project" value="InterPro"/>
</dbReference>
<reference evidence="5 6" key="1">
    <citation type="submission" date="2020-04" db="EMBL/GenBank/DDBJ databases">
        <title>Flammeovirga sp. SR4, a novel species isolated from seawater.</title>
        <authorList>
            <person name="Wang X."/>
        </authorList>
    </citation>
    <scope>NUCLEOTIDE SEQUENCE [LARGE SCALE GENOMIC DNA]</scope>
    <source>
        <strain evidence="5 6">ATCC 23126</strain>
    </source>
</reference>
<dbReference type="Pfam" id="PF01103">
    <property type="entry name" value="Omp85"/>
    <property type="match status" value="1"/>
</dbReference>
<dbReference type="EMBL" id="JABANE010000060">
    <property type="protein sequence ID" value="NME70287.1"/>
    <property type="molecule type" value="Genomic_DNA"/>
</dbReference>
<keyword evidence="3" id="KW-0732">Signal</keyword>
<proteinExistence type="predicted"/>
<gene>
    <name evidence="5" type="ORF">HHU12_20085</name>
</gene>
<dbReference type="InterPro" id="IPR000184">
    <property type="entry name" value="Bac_surfAg_D15"/>
</dbReference>
<name>A0A7X9XB26_9BACT</name>